<evidence type="ECO:0000313" key="7">
    <source>
        <dbReference type="EMBL" id="KAH3793731.1"/>
    </source>
</evidence>
<feature type="domain" description="Mutator-like transposase" evidence="1">
    <location>
        <begin position="118"/>
        <end position="477"/>
    </location>
</feature>
<evidence type="ECO:0000313" key="4">
    <source>
        <dbReference type="EMBL" id="KAH3793728.1"/>
    </source>
</evidence>
<dbReference type="EMBL" id="JAIWYP010000007">
    <property type="protein sequence ID" value="KAH3793731.1"/>
    <property type="molecule type" value="Genomic_DNA"/>
</dbReference>
<protein>
    <recommendedName>
        <fullName evidence="1">Mutator-like transposase domain-containing protein</fullName>
    </recommendedName>
</protein>
<dbReference type="AlphaFoldDB" id="A0A9D4FDD9"/>
<dbReference type="EMBL" id="JAIWYP010000007">
    <property type="protein sequence ID" value="KAH3793727.1"/>
    <property type="molecule type" value="Genomic_DNA"/>
</dbReference>
<keyword evidence="11" id="KW-1185">Reference proteome</keyword>
<organism evidence="3 11">
    <name type="scientific">Dreissena polymorpha</name>
    <name type="common">Zebra mussel</name>
    <name type="synonym">Mytilus polymorpha</name>
    <dbReference type="NCBI Taxonomy" id="45954"/>
    <lineage>
        <taxon>Eukaryota</taxon>
        <taxon>Metazoa</taxon>
        <taxon>Spiralia</taxon>
        <taxon>Lophotrochozoa</taxon>
        <taxon>Mollusca</taxon>
        <taxon>Bivalvia</taxon>
        <taxon>Autobranchia</taxon>
        <taxon>Heteroconchia</taxon>
        <taxon>Euheterodonta</taxon>
        <taxon>Imparidentia</taxon>
        <taxon>Neoheterodontei</taxon>
        <taxon>Myida</taxon>
        <taxon>Dreissenoidea</taxon>
        <taxon>Dreissenidae</taxon>
        <taxon>Dreissena</taxon>
    </lineage>
</organism>
<sequence length="652" mass="73109">MVFVSKKKQKLLDIGYKRGESSRKRGIQHKYGNNSSANTRYERLERSAFIARIHTSDNILTFHDVDGSETPVKPLRPRVNRASYVDRFKVSASSKVHPDLRTNKIYVPALLQTMMSTENRKHRLCNSKCRGDLVIDGVASIKWGFGWKERLKCTRCLYVGKHYKLFNEVNTKGKGRRSAEINIGFQIGVASTSIGNTSSRRIMNTSNIIAPTPNAMQKQANKVCAALKCLNEKSMAAVRKNLVAENAQIGQKDASMVNVEGDTCYNNPIFNSDATPFQAGTIAVTTMCENNTKNKQILGVHIANKLCRAAAVLRNKGKQVECPNHRGHCSANVSEREQIGDEGKWNRSLSTQLSQDIKIANFTCDGDSRAFQGVSRSQSHRVGHLKDLRHLGNSLKREINKAPFSKDMLRGHTRSSVRNRFALSVKSRCMAELKAAHRTHQGKIETLKRVMPEVISTIVLCFRGYCGNQCAKNSYVCSGNKRQAKNFMPANVKVKMVASDQEVLKKCIEMVLGPMALEATKLLTTTQKCEAVNRSYQAVTPKNVTFSRNCVGRIHGQVHKLNQGYADSVLEKTSELNASLTPGSKVIGQIGYEDRSIRNQKRPSRVTKARALRASTRDRKYRLHEEMHYCRGISDPKPDYSSLPHLQHHKYA</sequence>
<proteinExistence type="predicted"/>
<evidence type="ECO:0000259" key="1">
    <source>
        <dbReference type="Pfam" id="PF20700"/>
    </source>
</evidence>
<reference evidence="3" key="1">
    <citation type="journal article" date="2019" name="bioRxiv">
        <title>The Genome of the Zebra Mussel, Dreissena polymorpha: A Resource for Invasive Species Research.</title>
        <authorList>
            <person name="McCartney M.A."/>
            <person name="Auch B."/>
            <person name="Kono T."/>
            <person name="Mallez S."/>
            <person name="Zhang Y."/>
            <person name="Obille A."/>
            <person name="Becker A."/>
            <person name="Abrahante J.E."/>
            <person name="Garbe J."/>
            <person name="Badalamenti J.P."/>
            <person name="Herman A."/>
            <person name="Mangelson H."/>
            <person name="Liachko I."/>
            <person name="Sullivan S."/>
            <person name="Sone E.D."/>
            <person name="Koren S."/>
            <person name="Silverstein K.A.T."/>
            <person name="Beckman K.B."/>
            <person name="Gohl D.M."/>
        </authorList>
    </citation>
    <scope>NUCLEOTIDE SEQUENCE</scope>
    <source>
        <strain evidence="3">Duluth1</strain>
        <tissue evidence="3">Whole animal</tissue>
    </source>
</reference>
<accession>A0A9D4FDD9</accession>
<evidence type="ECO:0000313" key="5">
    <source>
        <dbReference type="EMBL" id="KAH3793729.1"/>
    </source>
</evidence>
<dbReference type="EMBL" id="JAIWYP010000007">
    <property type="protein sequence ID" value="KAH3793734.1"/>
    <property type="molecule type" value="Genomic_DNA"/>
</dbReference>
<dbReference type="EMBL" id="JAIWYP010000007">
    <property type="protein sequence ID" value="KAH3793732.1"/>
    <property type="molecule type" value="Genomic_DNA"/>
</dbReference>
<dbReference type="EMBL" id="JAIWYP010000007">
    <property type="protein sequence ID" value="KAH3793729.1"/>
    <property type="molecule type" value="Genomic_DNA"/>
</dbReference>
<evidence type="ECO:0000313" key="10">
    <source>
        <dbReference type="EMBL" id="KAH3793735.1"/>
    </source>
</evidence>
<dbReference type="Pfam" id="PF20700">
    <property type="entry name" value="Mutator"/>
    <property type="match status" value="1"/>
</dbReference>
<evidence type="ECO:0000313" key="6">
    <source>
        <dbReference type="EMBL" id="KAH3793730.1"/>
    </source>
</evidence>
<dbReference type="EMBL" id="JAIWYP010000007">
    <property type="protein sequence ID" value="KAH3793735.1"/>
    <property type="molecule type" value="Genomic_DNA"/>
</dbReference>
<dbReference type="EMBL" id="JAIWYP010000007">
    <property type="protein sequence ID" value="KAH3793728.1"/>
    <property type="molecule type" value="Genomic_DNA"/>
</dbReference>
<evidence type="ECO:0000313" key="11">
    <source>
        <dbReference type="Proteomes" id="UP000828390"/>
    </source>
</evidence>
<name>A0A9D4FDD9_DREPO</name>
<dbReference type="Proteomes" id="UP000828390">
    <property type="component" value="Unassembled WGS sequence"/>
</dbReference>
<comment type="caution">
    <text evidence="3">The sequence shown here is derived from an EMBL/GenBank/DDBJ whole genome shotgun (WGS) entry which is preliminary data.</text>
</comment>
<reference evidence="3" key="2">
    <citation type="submission" date="2020-11" db="EMBL/GenBank/DDBJ databases">
        <authorList>
            <person name="McCartney M.A."/>
            <person name="Auch B."/>
            <person name="Kono T."/>
            <person name="Mallez S."/>
            <person name="Becker A."/>
            <person name="Gohl D.M."/>
            <person name="Silverstein K.A.T."/>
            <person name="Koren S."/>
            <person name="Bechman K.B."/>
            <person name="Herman A."/>
            <person name="Abrahante J.E."/>
            <person name="Garbe J."/>
        </authorList>
    </citation>
    <scope>NUCLEOTIDE SEQUENCE</scope>
    <source>
        <strain evidence="3">Duluth1</strain>
        <tissue evidence="3">Whole animal</tissue>
    </source>
</reference>
<dbReference type="EMBL" id="JAIWYP010000007">
    <property type="protein sequence ID" value="KAH3793726.1"/>
    <property type="molecule type" value="Genomic_DNA"/>
</dbReference>
<evidence type="ECO:0000313" key="2">
    <source>
        <dbReference type="EMBL" id="KAH3793726.1"/>
    </source>
</evidence>
<evidence type="ECO:0000313" key="3">
    <source>
        <dbReference type="EMBL" id="KAH3793727.1"/>
    </source>
</evidence>
<dbReference type="InterPro" id="IPR049012">
    <property type="entry name" value="Mutator_transp_dom"/>
</dbReference>
<evidence type="ECO:0000313" key="8">
    <source>
        <dbReference type="EMBL" id="KAH3793732.1"/>
    </source>
</evidence>
<gene>
    <name evidence="2" type="ORF">DPMN_147244</name>
    <name evidence="3" type="ORF">DPMN_147245</name>
    <name evidence="4" type="ORF">DPMN_147246</name>
    <name evidence="5" type="ORF">DPMN_147247</name>
    <name evidence="6" type="ORF">DPMN_147248</name>
    <name evidence="7" type="ORF">DPMN_147249</name>
    <name evidence="8" type="ORF">DPMN_147250</name>
    <name evidence="9" type="ORF">DPMN_147252</name>
    <name evidence="10" type="ORF">DPMN_147253</name>
</gene>
<dbReference type="EMBL" id="JAIWYP010000007">
    <property type="protein sequence ID" value="KAH3793730.1"/>
    <property type="molecule type" value="Genomic_DNA"/>
</dbReference>
<evidence type="ECO:0000313" key="9">
    <source>
        <dbReference type="EMBL" id="KAH3793734.1"/>
    </source>
</evidence>